<dbReference type="GO" id="GO:0009307">
    <property type="term" value="P:DNA restriction-modification system"/>
    <property type="evidence" value="ECO:0007669"/>
    <property type="project" value="UniProtKB-KW"/>
</dbReference>
<dbReference type="PROSITE" id="PS51194">
    <property type="entry name" value="HELICASE_CTER"/>
    <property type="match status" value="1"/>
</dbReference>
<dbReference type="PROSITE" id="PS51192">
    <property type="entry name" value="HELICASE_ATP_BIND_1"/>
    <property type="match status" value="1"/>
</dbReference>
<evidence type="ECO:0000259" key="1">
    <source>
        <dbReference type="PROSITE" id="PS51192"/>
    </source>
</evidence>
<dbReference type="NCBIfam" id="NF008521">
    <property type="entry name" value="PRK11448.1"/>
    <property type="match status" value="1"/>
</dbReference>
<dbReference type="SMART" id="SM00487">
    <property type="entry name" value="DEXDc"/>
    <property type="match status" value="1"/>
</dbReference>
<dbReference type="InterPro" id="IPR013670">
    <property type="entry name" value="EcoEI_R_C_dom"/>
</dbReference>
<feature type="domain" description="Helicase C-terminal" evidence="2">
    <location>
        <begin position="655"/>
        <end position="843"/>
    </location>
</feature>
<dbReference type="InterPro" id="IPR014001">
    <property type="entry name" value="Helicase_ATP-bd"/>
</dbReference>
<dbReference type="GO" id="GO:0003677">
    <property type="term" value="F:DNA binding"/>
    <property type="evidence" value="ECO:0007669"/>
    <property type="project" value="UniProtKB-KW"/>
</dbReference>
<organism evidence="3">
    <name type="scientific">bioreactor metagenome</name>
    <dbReference type="NCBI Taxonomy" id="1076179"/>
    <lineage>
        <taxon>unclassified sequences</taxon>
        <taxon>metagenomes</taxon>
        <taxon>ecological metagenomes</taxon>
    </lineage>
</organism>
<evidence type="ECO:0000259" key="2">
    <source>
        <dbReference type="PROSITE" id="PS51194"/>
    </source>
</evidence>
<dbReference type="Gene3D" id="3.90.1570.30">
    <property type="match status" value="1"/>
</dbReference>
<accession>A0A644TX96</accession>
<dbReference type="GO" id="GO:0005524">
    <property type="term" value="F:ATP binding"/>
    <property type="evidence" value="ECO:0007669"/>
    <property type="project" value="UniProtKB-KW"/>
</dbReference>
<dbReference type="InterPro" id="IPR006935">
    <property type="entry name" value="Helicase/UvrB_N"/>
</dbReference>
<dbReference type="CDD" id="cd18799">
    <property type="entry name" value="SF2_C_EcoAI-like"/>
    <property type="match status" value="1"/>
</dbReference>
<dbReference type="InterPro" id="IPR027417">
    <property type="entry name" value="P-loop_NTPase"/>
</dbReference>
<comment type="caution">
    <text evidence="3">The sequence shown here is derived from an EMBL/GenBank/DDBJ whole genome shotgun (WGS) entry which is preliminary data.</text>
</comment>
<reference evidence="3" key="1">
    <citation type="submission" date="2019-08" db="EMBL/GenBank/DDBJ databases">
        <authorList>
            <person name="Kucharzyk K."/>
            <person name="Murdoch R.W."/>
            <person name="Higgins S."/>
            <person name="Loffler F."/>
        </authorList>
    </citation>
    <scope>NUCLEOTIDE SEQUENCE</scope>
</reference>
<gene>
    <name evidence="3" type="ORF">SDC9_16835</name>
</gene>
<protein>
    <submittedName>
        <fullName evidence="3">Uncharacterized protein</fullName>
    </submittedName>
</protein>
<name>A0A644TX96_9ZZZZ</name>
<dbReference type="SUPFAM" id="SSF52540">
    <property type="entry name" value="P-loop containing nucleoside triphosphate hydrolases"/>
    <property type="match status" value="1"/>
</dbReference>
<dbReference type="Gene3D" id="3.40.50.300">
    <property type="entry name" value="P-loop containing nucleotide triphosphate hydrolases"/>
    <property type="match status" value="2"/>
</dbReference>
<dbReference type="EMBL" id="VSSQ01000056">
    <property type="protein sequence ID" value="MPL71067.1"/>
    <property type="molecule type" value="Genomic_DNA"/>
</dbReference>
<dbReference type="GO" id="GO:0009035">
    <property type="term" value="F:type I site-specific deoxyribonuclease activity"/>
    <property type="evidence" value="ECO:0007669"/>
    <property type="project" value="UniProtKB-EC"/>
</dbReference>
<dbReference type="InterPro" id="IPR050742">
    <property type="entry name" value="Helicase_Restrict-Modif_Enz"/>
</dbReference>
<sequence length="1084" mass="122785">MSKSPFANAGGRFSPNFWFLSAIEASLHTCAVQAEQLALIDPHASMMKMRLFGELAAKFLAAHTGVFLEPDDTSVVVLRRLSTAQVLSDKAEVLFHTLRKAGNKASHSLSGTETDALSLLRLARLLAVWLHGVLSSDPVEYGDFTPPAPHEAAPQSLSPAENIISQAEKNNQRIRQTAAEQSTAALHGVIKRFKESGEKIALSEAETRVIIDSQLREAGWEIDSINLRYSKGTRPQKGRNLAIAEWSIGGKDSADYVLFVGLTPIAVVEAKKKNADVSAKLKQAERYSREYVVRDNELLPQASAWKSEFKIPFAFSTNGRPYLKQVSTKSGIWFRDLRQSVNLARPLESWYTPDGLRALLEQDIPTATQELASESLDYLDLRYYQVDAIKAIEAAIASHQRNILVAMATGTGKTRTCIGLVYRLCKAKRFRRVLFLVDRTALGEQTAEGLRDFRLEQNKTFTDIYDVKEMCDIRPEQETRLQIATIQGMIRRLLSPDENVLPISVDQYDCVIVDECHRGYSLDREMSETEMQFRDQRDYISQYTRVLDHFDAVRIGLTATPALHTSELFGVPVYTYAYRQAVIDGFLIDHEPPIRIVTALAEDGMSWAKGEEIDAIDSTTGEFETYKLEDELHIAIDDFNRKVITESFNEVVCTELVRHIDPTLQGKTLVFCATDGHADIVVDKLKQAFQQHYGSVDDRAVVKITAAADKPLDLLRHFKNERYPSVAVTVDLLTTGIDVPEIVNIVFIRRVRSRILYEQMLGRATRLCPAIDKEYFRIFDAVDIYAILKNHTDMNPVVVNPYISFSQLLHELEHTPTDEAYTLARDQFLAKFQRIKRHLKDEALESFEMLTDASPQDFITALRQGTQQVRHYLLAIRAKGSLGTFLDNLGRQNPKIFISSHEDSLRDVHRGYGDAQKPSDYLENFSVFLRDNKDRIPALLLVMQRPRELTRKQLRELRLLLDEHGFSEANLKTAWREATNQDIAASIIGFIRNAATGSPLLSHEERVQRAMRHILASRQWTVPQRQWLERIGRQLERESIVDKEALDRGAFERDGGFSRLNRIFDGQLETVLGDIAEAMWDDAA</sequence>
<dbReference type="Pfam" id="PF00271">
    <property type="entry name" value="Helicase_C"/>
    <property type="match status" value="1"/>
</dbReference>
<feature type="domain" description="Helicase ATP-binding" evidence="1">
    <location>
        <begin position="394"/>
        <end position="579"/>
    </location>
</feature>
<dbReference type="Pfam" id="PF08463">
    <property type="entry name" value="EcoEI_R_C"/>
    <property type="match status" value="1"/>
</dbReference>
<dbReference type="SMART" id="SM00490">
    <property type="entry name" value="HELICc"/>
    <property type="match status" value="1"/>
</dbReference>
<proteinExistence type="predicted"/>
<dbReference type="PANTHER" id="PTHR47396">
    <property type="entry name" value="TYPE I RESTRICTION ENZYME ECOKI R PROTEIN"/>
    <property type="match status" value="1"/>
</dbReference>
<dbReference type="GO" id="GO:0005829">
    <property type="term" value="C:cytosol"/>
    <property type="evidence" value="ECO:0007669"/>
    <property type="project" value="TreeGrafter"/>
</dbReference>
<evidence type="ECO:0000313" key="3">
    <source>
        <dbReference type="EMBL" id="MPL71067.1"/>
    </source>
</evidence>
<dbReference type="PANTHER" id="PTHR47396:SF1">
    <property type="entry name" value="ATP-DEPENDENT HELICASE IRC3-RELATED"/>
    <property type="match status" value="1"/>
</dbReference>
<dbReference type="AlphaFoldDB" id="A0A644TX96"/>
<dbReference type="InterPro" id="IPR001650">
    <property type="entry name" value="Helicase_C-like"/>
</dbReference>
<dbReference type="Pfam" id="PF04851">
    <property type="entry name" value="ResIII"/>
    <property type="match status" value="1"/>
</dbReference>